<reference evidence="1" key="1">
    <citation type="submission" date="2014-12" db="EMBL/GenBank/DDBJ databases">
        <title>Insight into the proteome of Arion vulgaris.</title>
        <authorList>
            <person name="Aradska J."/>
            <person name="Bulat T."/>
            <person name="Smidak R."/>
            <person name="Sarate P."/>
            <person name="Gangsoo J."/>
            <person name="Sialana F."/>
            <person name="Bilban M."/>
            <person name="Lubec G."/>
        </authorList>
    </citation>
    <scope>NUCLEOTIDE SEQUENCE</scope>
    <source>
        <tissue evidence="1">Skin</tissue>
    </source>
</reference>
<accession>A0A0B7BIG9</accession>
<proteinExistence type="predicted"/>
<dbReference type="EMBL" id="HACG01045065">
    <property type="protein sequence ID" value="CEK91930.1"/>
    <property type="molecule type" value="Transcribed_RNA"/>
</dbReference>
<evidence type="ECO:0000313" key="1">
    <source>
        <dbReference type="EMBL" id="CEK91930.1"/>
    </source>
</evidence>
<protein>
    <submittedName>
        <fullName evidence="1">Uncharacterized protein</fullName>
    </submittedName>
</protein>
<sequence length="63" mass="6938">LCDQCHGTLGIPMRSPSSDAATIQKSTHEKLISITSLSLWLPRIRRCLACSDLTPNTRNRSSV</sequence>
<feature type="non-terminal residue" evidence="1">
    <location>
        <position position="1"/>
    </location>
</feature>
<name>A0A0B7BIG9_9EUPU</name>
<gene>
    <name evidence="1" type="primary">ORF185618</name>
</gene>
<dbReference type="AlphaFoldDB" id="A0A0B7BIG9"/>
<organism evidence="1">
    <name type="scientific">Arion vulgaris</name>
    <dbReference type="NCBI Taxonomy" id="1028688"/>
    <lineage>
        <taxon>Eukaryota</taxon>
        <taxon>Metazoa</taxon>
        <taxon>Spiralia</taxon>
        <taxon>Lophotrochozoa</taxon>
        <taxon>Mollusca</taxon>
        <taxon>Gastropoda</taxon>
        <taxon>Heterobranchia</taxon>
        <taxon>Euthyneura</taxon>
        <taxon>Panpulmonata</taxon>
        <taxon>Eupulmonata</taxon>
        <taxon>Stylommatophora</taxon>
        <taxon>Helicina</taxon>
        <taxon>Arionoidea</taxon>
        <taxon>Arionidae</taxon>
        <taxon>Arion</taxon>
    </lineage>
</organism>